<dbReference type="InterPro" id="IPR036942">
    <property type="entry name" value="Beta-barrel_TonB_sf"/>
</dbReference>
<name>A0ABW4IFP1_9SPHI</name>
<comment type="subcellular location">
    <subcellularLocation>
        <location evidence="1">Cell outer membrane</location>
    </subcellularLocation>
</comment>
<feature type="signal peptide" evidence="4">
    <location>
        <begin position="1"/>
        <end position="24"/>
    </location>
</feature>
<comment type="caution">
    <text evidence="5">The sequence shown here is derived from an EMBL/GenBank/DDBJ whole genome shotgun (WGS) entry which is preliminary data.</text>
</comment>
<dbReference type="Proteomes" id="UP001597118">
    <property type="component" value="Unassembled WGS sequence"/>
</dbReference>
<evidence type="ECO:0000256" key="3">
    <source>
        <dbReference type="ARBA" id="ARBA00023237"/>
    </source>
</evidence>
<feature type="chain" id="PRO_5045890375" evidence="4">
    <location>
        <begin position="25"/>
        <end position="569"/>
    </location>
</feature>
<evidence type="ECO:0000313" key="5">
    <source>
        <dbReference type="EMBL" id="MFD1631575.1"/>
    </source>
</evidence>
<keyword evidence="2" id="KW-0472">Membrane</keyword>
<organism evidence="5 6">
    <name type="scientific">Pseudopedobacter beijingensis</name>
    <dbReference type="NCBI Taxonomy" id="1207056"/>
    <lineage>
        <taxon>Bacteria</taxon>
        <taxon>Pseudomonadati</taxon>
        <taxon>Bacteroidota</taxon>
        <taxon>Sphingobacteriia</taxon>
        <taxon>Sphingobacteriales</taxon>
        <taxon>Sphingobacteriaceae</taxon>
        <taxon>Pseudopedobacter</taxon>
    </lineage>
</organism>
<reference evidence="6" key="1">
    <citation type="journal article" date="2019" name="Int. J. Syst. Evol. Microbiol.">
        <title>The Global Catalogue of Microorganisms (GCM) 10K type strain sequencing project: providing services to taxonomists for standard genome sequencing and annotation.</title>
        <authorList>
            <consortium name="The Broad Institute Genomics Platform"/>
            <consortium name="The Broad Institute Genome Sequencing Center for Infectious Disease"/>
            <person name="Wu L."/>
            <person name="Ma J."/>
        </authorList>
    </citation>
    <scope>NUCLEOTIDE SEQUENCE [LARGE SCALE GENOMIC DNA]</scope>
    <source>
        <strain evidence="6">CCUG 53762</strain>
    </source>
</reference>
<keyword evidence="5" id="KW-0675">Receptor</keyword>
<accession>A0ABW4IFP1</accession>
<dbReference type="Gene3D" id="2.40.170.20">
    <property type="entry name" value="TonB-dependent receptor, beta-barrel domain"/>
    <property type="match status" value="1"/>
</dbReference>
<evidence type="ECO:0000256" key="2">
    <source>
        <dbReference type="ARBA" id="ARBA00023136"/>
    </source>
</evidence>
<dbReference type="RefSeq" id="WP_379663942.1">
    <property type="nucleotide sequence ID" value="NZ_JBHUDG010000048.1"/>
</dbReference>
<keyword evidence="3" id="KW-0998">Cell outer membrane</keyword>
<dbReference type="EMBL" id="JBHUDG010000048">
    <property type="protein sequence ID" value="MFD1631575.1"/>
    <property type="molecule type" value="Genomic_DNA"/>
</dbReference>
<dbReference type="SUPFAM" id="SSF56935">
    <property type="entry name" value="Porins"/>
    <property type="match status" value="1"/>
</dbReference>
<sequence>MKLSYNLTKYILICSLGASTPLFAQENTTGAKKEEEKPKATVAEEVEVVRAYKPILADAVKIRKSPDLNEKKNFDPKVKYNLLDKRLELNSEIRTLEAQKLIKQKEEKLYNNFAKFGIGNLGSTLGALHVGTDRDEALQAGFDFNHWAMSKGDMNKQMMTEQNVSAYGRSIGNQIILDGKIGYNRRSNHFYGIDPADPAHNLDPKKQRFNLFEGDGLMYNRVDPNDMDKFSYAARINGYIFNNIFEGKESGIALSGGLSKNMSKFQIGANAVADFNNTKDIAYSLSNHLFKVNPFLKLDGEKFKLTAGINYVAEFGTNSKSSLFPNASFDFSVVNNYLALFAKLDGDVYKTRLKDLSYENPFINENIDIRNQVEKFNFSGGIKGTLSANIGYKAYITYKSIDNFYFFVNDSLRRETFNVEYEAGKTDIWGMTGELNIKFSDIARIDGKLELNQYTPKYELNAWQRPSVKLNATSSLQIAQKVQLTADLYFQGNSRAKTYDLDPNNPQIRVMNVHSLKSFVDMGVGAEYKHDKRLSAFIKVNNLFGTNYQRYLYYPSYGFNILGGVSYAF</sequence>
<evidence type="ECO:0000256" key="1">
    <source>
        <dbReference type="ARBA" id="ARBA00004442"/>
    </source>
</evidence>
<keyword evidence="6" id="KW-1185">Reference proteome</keyword>
<keyword evidence="4" id="KW-0732">Signal</keyword>
<gene>
    <name evidence="5" type="ORF">ACFSAH_17000</name>
</gene>
<protein>
    <submittedName>
        <fullName evidence="5">TonB-dependent receptor</fullName>
    </submittedName>
</protein>
<evidence type="ECO:0000256" key="4">
    <source>
        <dbReference type="SAM" id="SignalP"/>
    </source>
</evidence>
<proteinExistence type="predicted"/>
<evidence type="ECO:0000313" key="6">
    <source>
        <dbReference type="Proteomes" id="UP001597118"/>
    </source>
</evidence>